<sequence length="95" mass="9851">MKTAIIGAIVVIIAVAAVFAGLQMSARTEKDKTPKPPAGEAGDTGDREVPIGIPVPEADFDEMKERARQPRKETGDGQADPAGKTPGPQKPGTSD</sequence>
<feature type="region of interest" description="Disordered" evidence="1">
    <location>
        <begin position="25"/>
        <end position="95"/>
    </location>
</feature>
<keyword evidence="3" id="KW-1185">Reference proteome</keyword>
<dbReference type="EMBL" id="NPEV01000063">
    <property type="protein sequence ID" value="RAI24895.1"/>
    <property type="molecule type" value="Genomic_DNA"/>
</dbReference>
<reference evidence="2 3" key="1">
    <citation type="submission" date="2017-07" db="EMBL/GenBank/DDBJ databases">
        <title>Draft Genome Sequences of Select Purple Nonsulfur Bacteria.</title>
        <authorList>
            <person name="Lasarre B."/>
            <person name="Mckinlay J.B."/>
        </authorList>
    </citation>
    <scope>NUCLEOTIDE SEQUENCE [LARGE SCALE GENOMIC DNA]</scope>
    <source>
        <strain evidence="2 3">DSM 11290</strain>
    </source>
</reference>
<accession>A0A327JFJ7</accession>
<gene>
    <name evidence="2" type="ORF">CH339_20705</name>
</gene>
<comment type="caution">
    <text evidence="2">The sequence shown here is derived from an EMBL/GenBank/DDBJ whole genome shotgun (WGS) entry which is preliminary data.</text>
</comment>
<dbReference type="RefSeq" id="WP_111436297.1">
    <property type="nucleotide sequence ID" value="NZ_JACIGG010000013.1"/>
</dbReference>
<evidence type="ECO:0000313" key="3">
    <source>
        <dbReference type="Proteomes" id="UP000249299"/>
    </source>
</evidence>
<feature type="compositionally biased region" description="Basic and acidic residues" evidence="1">
    <location>
        <begin position="61"/>
        <end position="75"/>
    </location>
</feature>
<organism evidence="2 3">
    <name type="scientific">Rhodobium orientis</name>
    <dbReference type="NCBI Taxonomy" id="34017"/>
    <lineage>
        <taxon>Bacteria</taxon>
        <taxon>Pseudomonadati</taxon>
        <taxon>Pseudomonadota</taxon>
        <taxon>Alphaproteobacteria</taxon>
        <taxon>Hyphomicrobiales</taxon>
        <taxon>Rhodobiaceae</taxon>
        <taxon>Rhodobium</taxon>
    </lineage>
</organism>
<evidence type="ECO:0000256" key="1">
    <source>
        <dbReference type="SAM" id="MobiDB-lite"/>
    </source>
</evidence>
<dbReference type="Proteomes" id="UP000249299">
    <property type="component" value="Unassembled WGS sequence"/>
</dbReference>
<name>A0A327JFJ7_9HYPH</name>
<proteinExistence type="predicted"/>
<evidence type="ECO:0000313" key="2">
    <source>
        <dbReference type="EMBL" id="RAI24895.1"/>
    </source>
</evidence>
<dbReference type="AlphaFoldDB" id="A0A327JFJ7"/>
<protein>
    <submittedName>
        <fullName evidence="2">Uncharacterized protein</fullName>
    </submittedName>
</protein>